<dbReference type="Proteomes" id="UP000045706">
    <property type="component" value="Unassembled WGS sequence"/>
</dbReference>
<protein>
    <submittedName>
        <fullName evidence="1">Uncharacterized protein</fullName>
    </submittedName>
</protein>
<accession>A0A0G4NPP3</accession>
<dbReference type="EMBL" id="CVQI01037485">
    <property type="protein sequence ID" value="CRK48389.1"/>
    <property type="molecule type" value="Genomic_DNA"/>
</dbReference>
<evidence type="ECO:0000313" key="2">
    <source>
        <dbReference type="Proteomes" id="UP000045706"/>
    </source>
</evidence>
<name>A0A0G4NPP3_VERLO</name>
<reference evidence="2" key="1">
    <citation type="submission" date="2015-05" db="EMBL/GenBank/DDBJ databases">
        <authorList>
            <person name="Fogelqvist Johan"/>
        </authorList>
    </citation>
    <scope>NUCLEOTIDE SEQUENCE [LARGE SCALE GENOMIC DNA]</scope>
</reference>
<gene>
    <name evidence="1" type="ORF">BN1723_020544</name>
</gene>
<organism evidence="1 2">
    <name type="scientific">Verticillium longisporum</name>
    <name type="common">Verticillium dahliae var. longisporum</name>
    <dbReference type="NCBI Taxonomy" id="100787"/>
    <lineage>
        <taxon>Eukaryota</taxon>
        <taxon>Fungi</taxon>
        <taxon>Dikarya</taxon>
        <taxon>Ascomycota</taxon>
        <taxon>Pezizomycotina</taxon>
        <taxon>Sordariomycetes</taxon>
        <taxon>Hypocreomycetidae</taxon>
        <taxon>Glomerellales</taxon>
        <taxon>Plectosphaerellaceae</taxon>
        <taxon>Verticillium</taxon>
    </lineage>
</organism>
<evidence type="ECO:0000313" key="1">
    <source>
        <dbReference type="EMBL" id="CRK48389.1"/>
    </source>
</evidence>
<sequence length="11" mass="1217">GPRRLPPQAEP</sequence>
<proteinExistence type="predicted"/>
<feature type="non-terminal residue" evidence="1">
    <location>
        <position position="1"/>
    </location>
</feature>